<organism evidence="3">
    <name type="scientific">Salpingoeca rosetta (strain ATCC 50818 / BSB-021)</name>
    <dbReference type="NCBI Taxonomy" id="946362"/>
    <lineage>
        <taxon>Eukaryota</taxon>
        <taxon>Choanoflagellata</taxon>
        <taxon>Craspedida</taxon>
        <taxon>Salpingoecidae</taxon>
        <taxon>Salpingoeca</taxon>
    </lineage>
</organism>
<dbReference type="InParanoid" id="F2U6H8"/>
<evidence type="ECO:0000256" key="1">
    <source>
        <dbReference type="SAM" id="Phobius"/>
    </source>
</evidence>
<dbReference type="RefSeq" id="XP_004995483.1">
    <property type="nucleotide sequence ID" value="XM_004995426.1"/>
</dbReference>
<dbReference type="Proteomes" id="UP000007799">
    <property type="component" value="Unassembled WGS sequence"/>
</dbReference>
<evidence type="ECO:0000313" key="2">
    <source>
        <dbReference type="EMBL" id="EGD83119.1"/>
    </source>
</evidence>
<dbReference type="InterPro" id="IPR050508">
    <property type="entry name" value="Methyltransf_Superfamily"/>
</dbReference>
<dbReference type="GO" id="GO:0008168">
    <property type="term" value="F:methyltransferase activity"/>
    <property type="evidence" value="ECO:0007669"/>
    <property type="project" value="TreeGrafter"/>
</dbReference>
<dbReference type="PANTHER" id="PTHR42912:SF80">
    <property type="entry name" value="METHYLTRANSFERASE DOMAIN-CONTAINING PROTEIN"/>
    <property type="match status" value="1"/>
</dbReference>
<gene>
    <name evidence="2" type="ORF">PTSG_03757</name>
</gene>
<dbReference type="PANTHER" id="PTHR42912">
    <property type="entry name" value="METHYLTRANSFERASE"/>
    <property type="match status" value="1"/>
</dbReference>
<dbReference type="Pfam" id="PF01209">
    <property type="entry name" value="Ubie_methyltran"/>
    <property type="match status" value="1"/>
</dbReference>
<dbReference type="CDD" id="cd02440">
    <property type="entry name" value="AdoMet_MTases"/>
    <property type="match status" value="1"/>
</dbReference>
<reference evidence="2" key="1">
    <citation type="submission" date="2009-08" db="EMBL/GenBank/DDBJ databases">
        <title>Annotation of Salpingoeca rosetta.</title>
        <authorList>
            <consortium name="The Broad Institute Genome Sequencing Platform"/>
            <person name="Russ C."/>
            <person name="Cuomo C."/>
            <person name="Burger G."/>
            <person name="Gray M.W."/>
            <person name="Holland P.W.H."/>
            <person name="King N."/>
            <person name="Lang F.B.F."/>
            <person name="Roger A.J."/>
            <person name="Ruiz-Trillo I."/>
            <person name="Young S.K."/>
            <person name="Zeng Q."/>
            <person name="Gargeya S."/>
            <person name="Alvarado L."/>
            <person name="Berlin A."/>
            <person name="Chapman S.B."/>
            <person name="Chen Z."/>
            <person name="Freedman E."/>
            <person name="Gellesch M."/>
            <person name="Goldberg J."/>
            <person name="Griggs A."/>
            <person name="Gujja S."/>
            <person name="Heilman E."/>
            <person name="Heiman D."/>
            <person name="Howarth C."/>
            <person name="Mehta T."/>
            <person name="Neiman D."/>
            <person name="Pearson M."/>
            <person name="Roberts A."/>
            <person name="Saif S."/>
            <person name="Shea T."/>
            <person name="Shenoy N."/>
            <person name="Sisk P."/>
            <person name="Stolte C."/>
            <person name="Sykes S."/>
            <person name="White J."/>
            <person name="Yandava C."/>
            <person name="Haas B."/>
            <person name="Nusbaum C."/>
            <person name="Birren B."/>
        </authorList>
    </citation>
    <scope>NUCLEOTIDE SEQUENCE [LARGE SCALE GENOMIC DNA]</scope>
    <source>
        <strain evidence="2">ATCC 50818</strain>
    </source>
</reference>
<sequence>MMMMMMHGARRGLSVVARHMRQQQQGGTRSLPVRLHPQTAQLAQQQGRWNRLSPWTVAVMQQSGLQERSVGKFVAFGIIYTLGVLGGLLVYQTINAKDVTDQERRETWETIANSYDKDIHDSERSTGVLKQRQQLLQQHAAGHVLEVAAGTARNLPFYPPAVSQLTLCDQSQAMIDEARAIVQDFDTQHPHHTIAYHTVETGAASSDNVHDAGSREQPEANIAVDFLTGGTEALPFPANTFDTVVDTFGLCSFDDPVTALREMLRVCKPGGKVLLLEHGTSHWLPPVSLYLSWRARCHAARWGCWWDRDIRAIVDDATRQYEQGGCDASTDANASAAPSPQPRVRVEKAASFHLGTGYAYVLHKQR</sequence>
<proteinExistence type="predicted"/>
<dbReference type="Gene3D" id="3.40.50.150">
    <property type="entry name" value="Vaccinia Virus protein VP39"/>
    <property type="match status" value="1"/>
</dbReference>
<dbReference type="EMBL" id="GL832962">
    <property type="protein sequence ID" value="EGD83119.1"/>
    <property type="molecule type" value="Genomic_DNA"/>
</dbReference>
<dbReference type="InterPro" id="IPR029063">
    <property type="entry name" value="SAM-dependent_MTases_sf"/>
</dbReference>
<dbReference type="eggNOG" id="KOG4300">
    <property type="taxonomic scope" value="Eukaryota"/>
</dbReference>
<keyword evidence="3" id="KW-1185">Reference proteome</keyword>
<feature type="transmembrane region" description="Helical" evidence="1">
    <location>
        <begin position="70"/>
        <end position="91"/>
    </location>
</feature>
<dbReference type="GeneID" id="16076064"/>
<dbReference type="KEGG" id="sre:PTSG_03757"/>
<evidence type="ECO:0000313" key="3">
    <source>
        <dbReference type="Proteomes" id="UP000007799"/>
    </source>
</evidence>
<keyword evidence="2" id="KW-0675">Receptor</keyword>
<protein>
    <submittedName>
        <fullName evidence="2">T-cell receptor beta chain ANA 11</fullName>
    </submittedName>
</protein>
<keyword evidence="1" id="KW-0472">Membrane</keyword>
<dbReference type="AlphaFoldDB" id="F2U6H8"/>
<accession>F2U6H8</accession>
<dbReference type="SUPFAM" id="SSF53335">
    <property type="entry name" value="S-adenosyl-L-methionine-dependent methyltransferases"/>
    <property type="match status" value="1"/>
</dbReference>
<dbReference type="OrthoDB" id="416496at2759"/>
<dbReference type="STRING" id="946362.F2U6H8"/>
<keyword evidence="1" id="KW-0812">Transmembrane</keyword>
<keyword evidence="1" id="KW-1133">Transmembrane helix</keyword>
<name>F2U6H8_SALR5</name>